<gene>
    <name evidence="2" type="ORF">NEUTE1DRAFT_55647</name>
</gene>
<keyword evidence="1" id="KW-0732">Signal</keyword>
<evidence type="ECO:0000313" key="2">
    <source>
        <dbReference type="EMBL" id="EGO51573.1"/>
    </source>
</evidence>
<dbReference type="EMBL" id="GL891382">
    <property type="protein sequence ID" value="EGO51573.1"/>
    <property type="molecule type" value="Genomic_DNA"/>
</dbReference>
<keyword evidence="3" id="KW-1185">Reference proteome</keyword>
<accession>F8MY91</accession>
<feature type="signal peptide" evidence="1">
    <location>
        <begin position="1"/>
        <end position="33"/>
    </location>
</feature>
<dbReference type="AlphaFoldDB" id="F8MY91"/>
<sequence>MYPSSGRQSRLSVWLRFTVLLLAWLSCIPRVGLDATVELTMAIAPAGPRRLLNSIS</sequence>
<protein>
    <submittedName>
        <fullName evidence="2">Uncharacterized protein</fullName>
    </submittedName>
</protein>
<feature type="chain" id="PRO_5003375429" evidence="1">
    <location>
        <begin position="34"/>
        <end position="56"/>
    </location>
</feature>
<organism evidence="2 3">
    <name type="scientific">Neurospora tetrasperma (strain FGSC 2508 / ATCC MYA-4615 / P0657)</name>
    <dbReference type="NCBI Taxonomy" id="510951"/>
    <lineage>
        <taxon>Eukaryota</taxon>
        <taxon>Fungi</taxon>
        <taxon>Dikarya</taxon>
        <taxon>Ascomycota</taxon>
        <taxon>Pezizomycotina</taxon>
        <taxon>Sordariomycetes</taxon>
        <taxon>Sordariomycetidae</taxon>
        <taxon>Sordariales</taxon>
        <taxon>Sordariaceae</taxon>
        <taxon>Neurospora</taxon>
    </lineage>
</organism>
<dbReference type="PROSITE" id="PS51257">
    <property type="entry name" value="PROKAR_LIPOPROTEIN"/>
    <property type="match status" value="1"/>
</dbReference>
<dbReference type="KEGG" id="nte:NEUTE1DRAFT55647"/>
<dbReference type="HOGENOM" id="CLU_3014739_0_0_1"/>
<dbReference type="RefSeq" id="XP_009855214.1">
    <property type="nucleotide sequence ID" value="XM_009856912.1"/>
</dbReference>
<evidence type="ECO:0000256" key="1">
    <source>
        <dbReference type="SAM" id="SignalP"/>
    </source>
</evidence>
<dbReference type="VEuPathDB" id="FungiDB:NEUTE1DRAFT_55647"/>
<proteinExistence type="predicted"/>
<dbReference type="GeneID" id="20828493"/>
<reference evidence="3" key="1">
    <citation type="journal article" date="2011" name="Genetics">
        <title>Massive changes in genome architecture accompany the transition to self-fertility in the filamentous fungus Neurospora tetrasperma.</title>
        <authorList>
            <person name="Ellison C.E."/>
            <person name="Stajich J.E."/>
            <person name="Jacobson D.J."/>
            <person name="Natvig D.O."/>
            <person name="Lapidus A."/>
            <person name="Foster B."/>
            <person name="Aerts A."/>
            <person name="Riley R."/>
            <person name="Lindquist E.A."/>
            <person name="Grigoriev I.V."/>
            <person name="Taylor J.W."/>
        </authorList>
    </citation>
    <scope>NUCLEOTIDE SEQUENCE [LARGE SCALE GENOMIC DNA]</scope>
    <source>
        <strain evidence="3">FGSC 2508 / P0657</strain>
    </source>
</reference>
<evidence type="ECO:0000313" key="3">
    <source>
        <dbReference type="Proteomes" id="UP000008065"/>
    </source>
</evidence>
<name>F8MY91_NEUT8</name>
<dbReference type="Proteomes" id="UP000008065">
    <property type="component" value="Unassembled WGS sequence"/>
</dbReference>